<name>A0A379FWH6_PRORE</name>
<dbReference type="AlphaFoldDB" id="A0A379FWH6"/>
<dbReference type="InterPro" id="IPR008966">
    <property type="entry name" value="Adhesion_dom_sf"/>
</dbReference>
<feature type="signal peptide" evidence="1">
    <location>
        <begin position="1"/>
        <end position="33"/>
    </location>
</feature>
<dbReference type="Proteomes" id="UP000254208">
    <property type="component" value="Unassembled WGS sequence"/>
</dbReference>
<dbReference type="GO" id="GO:0007155">
    <property type="term" value="P:cell adhesion"/>
    <property type="evidence" value="ECO:0007669"/>
    <property type="project" value="InterPro"/>
</dbReference>
<dbReference type="EMBL" id="UGTZ01000001">
    <property type="protein sequence ID" value="SUC33021.1"/>
    <property type="molecule type" value="Genomic_DNA"/>
</dbReference>
<proteinExistence type="predicted"/>
<dbReference type="GO" id="GO:0009289">
    <property type="term" value="C:pilus"/>
    <property type="evidence" value="ECO:0007669"/>
    <property type="project" value="InterPro"/>
</dbReference>
<gene>
    <name evidence="2" type="ORF">NCTC11801_04029</name>
</gene>
<keyword evidence="1" id="KW-0732">Signal</keyword>
<dbReference type="GeneID" id="93674621"/>
<sequence>MKSFNHTKKDHKKRLIKGILGSLLLLSGASSYAGVNCKPGSGNAWFPLPLISIDMNTTPGPIPTGTELGSGRSMMAWECNFSGSVADRTIWFYNQTPAQTKAYLLSSGIQVYQHSYSLSKVVEITAPNTPRLEVGSWGVGTQNIGLWHVFTLKRGYGELKSFDTGNFVIGYHTDGVGKRIGDLYTIRLVGKLVNYCPTPIVTMSDKVVDFKELTPEQFNNGKTVKENFNITLTPISTCEAALEVSVAFQSNSGVVNKKYLMFDNGLQIAITDKNLGQEINFDQYYYKGQISQQRPGNYQYTAELSNKSNDPIKSGQFSNTVNVLFSYR</sequence>
<evidence type="ECO:0000256" key="1">
    <source>
        <dbReference type="SAM" id="SignalP"/>
    </source>
</evidence>
<dbReference type="SUPFAM" id="SSF49401">
    <property type="entry name" value="Bacterial adhesins"/>
    <property type="match status" value="1"/>
</dbReference>
<feature type="chain" id="PRO_5016887647" evidence="1">
    <location>
        <begin position="34"/>
        <end position="328"/>
    </location>
</feature>
<protein>
    <submittedName>
        <fullName evidence="2">P pilus assembly protein, pilin FimA</fullName>
    </submittedName>
</protein>
<dbReference type="RefSeq" id="WP_115167982.1">
    <property type="nucleotide sequence ID" value="NZ_ABEXOC020000024.1"/>
</dbReference>
<evidence type="ECO:0000313" key="2">
    <source>
        <dbReference type="EMBL" id="SUC33021.1"/>
    </source>
</evidence>
<dbReference type="InterPro" id="IPR036937">
    <property type="entry name" value="Adhesion_dom_fimbrial_sf"/>
</dbReference>
<dbReference type="Gene3D" id="2.60.40.1090">
    <property type="entry name" value="Fimbrial-type adhesion domain"/>
    <property type="match status" value="1"/>
</dbReference>
<organism evidence="2 3">
    <name type="scientific">Providencia rettgeri</name>
    <dbReference type="NCBI Taxonomy" id="587"/>
    <lineage>
        <taxon>Bacteria</taxon>
        <taxon>Pseudomonadati</taxon>
        <taxon>Pseudomonadota</taxon>
        <taxon>Gammaproteobacteria</taxon>
        <taxon>Enterobacterales</taxon>
        <taxon>Morganellaceae</taxon>
        <taxon>Providencia</taxon>
    </lineage>
</organism>
<evidence type="ECO:0000313" key="3">
    <source>
        <dbReference type="Proteomes" id="UP000254208"/>
    </source>
</evidence>
<accession>A0A379FWH6</accession>
<reference evidence="2 3" key="1">
    <citation type="submission" date="2018-06" db="EMBL/GenBank/DDBJ databases">
        <authorList>
            <consortium name="Pathogen Informatics"/>
            <person name="Doyle S."/>
        </authorList>
    </citation>
    <scope>NUCLEOTIDE SEQUENCE [LARGE SCALE GENOMIC DNA]</scope>
    <source>
        <strain evidence="2 3">NCTC11801</strain>
    </source>
</reference>